<evidence type="ECO:0000256" key="2">
    <source>
        <dbReference type="ARBA" id="ARBA00012438"/>
    </source>
</evidence>
<feature type="domain" description="Histidine kinase" evidence="9">
    <location>
        <begin position="415"/>
        <end position="632"/>
    </location>
</feature>
<gene>
    <name evidence="11" type="ORF">DCO56_26070</name>
</gene>
<dbReference type="Gene3D" id="1.10.287.130">
    <property type="match status" value="1"/>
</dbReference>
<dbReference type="PANTHER" id="PTHR43547">
    <property type="entry name" value="TWO-COMPONENT HISTIDINE KINASE"/>
    <property type="match status" value="1"/>
</dbReference>
<proteinExistence type="predicted"/>
<evidence type="ECO:0000313" key="12">
    <source>
        <dbReference type="Proteomes" id="UP000250831"/>
    </source>
</evidence>
<dbReference type="Pfam" id="PF00512">
    <property type="entry name" value="HisKA"/>
    <property type="match status" value="1"/>
</dbReference>
<dbReference type="CDD" id="cd00146">
    <property type="entry name" value="PKD"/>
    <property type="match status" value="1"/>
</dbReference>
<dbReference type="GO" id="GO:0043565">
    <property type="term" value="F:sequence-specific DNA binding"/>
    <property type="evidence" value="ECO:0007669"/>
    <property type="project" value="InterPro"/>
</dbReference>
<dbReference type="AlphaFoldDB" id="A0A363NLZ7"/>
<keyword evidence="3 7" id="KW-0597">Phosphoprotein</keyword>
<sequence>MDQLWIGTYDMGILKLNTRTGVTKHYTCYFPNTKYINNTVWRLFKDRKGVLWASTLSGGNVYFLDKVTDQFKPLDLPINDVLTFYEDKNNVLWMGSWNFLFKLDLRTMEYKNYRIGTPIRFIQQTENGFLWLGTEGAGLLHLNLSTMNYRRYTEKDGLVSNTLLNALQDTQGNIWISSLDGLSKMDVRKKAFQNFYQSDGLQSNQFNYNAAIKLRDGQLIFGGIRGFNIFNPLEIFFQTKYPPLKFTELSIDNIPFGRAENQKGVSLNTVKSLKIPYDSATLSFSFAALDFTFSDRINYAYYLEGWDKDWNYVNKQRAAYYSNLKEGRYTLRIKSTNANGEWNQDERTISIQILPPWYRNTWAYLGYMSLLIGAIYLYNKYRENKALLLVKLKTAEFEREKEHELTEEKLTFFTHIVHEIRTPLTLIVNPIKDIISNTKKNKEELDELKSIYTHSKRLLNLADKLLLFRKTDGNFDELSYTVFDVVYLFREVFESFRQLANYRNITYLFESAIERQIIKADYQKLEICFVNLLQNALKYTAEGGSISVKIDSPDQELRFDIIDSGQGLPTQLTDEIFKPFKRNFRLFNKSEEGFGIGLFFVKKFIALHQGKLEYSANANAGVTFSITIPLDDLMHVDMSYKQLDTQKTTVEYAPTVQENDLGEVLGPLSIKKRQVDELYSTILRDKILVVDDNEDMLRYISNIFSDKYHVINADSAESAMSVLEKLEPSIVISDVMMAGDSGIDLCKQIKNSTRLSHIPIILLTASSSFDVKLKGIEVGADDYVNKPFDKELLLTRVESLIENKNRLHAYFYSEITLKSNDYKVPVAFKDFLQQAIEIVEMHLLDEAFTVKTLAEALGMSHSNMYRRIKSISGKSANEFIRYIRMRRAAQLLIANKTNINETAYSVGFKDIKHFRQHFAKIFGCSPSEYRKRYNHLGKAGQ</sequence>
<dbReference type="InterPro" id="IPR003661">
    <property type="entry name" value="HisK_dim/P_dom"/>
</dbReference>
<dbReference type="CDD" id="cd00082">
    <property type="entry name" value="HisKA"/>
    <property type="match status" value="1"/>
</dbReference>
<dbReference type="Gene3D" id="2.60.40.10">
    <property type="entry name" value="Immunoglobulins"/>
    <property type="match status" value="1"/>
</dbReference>
<protein>
    <recommendedName>
        <fullName evidence="2">histidine kinase</fullName>
        <ecNumber evidence="2">2.7.13.3</ecNumber>
    </recommendedName>
</protein>
<dbReference type="Gene3D" id="1.10.10.60">
    <property type="entry name" value="Homeodomain-like"/>
    <property type="match status" value="1"/>
</dbReference>
<dbReference type="PROSITE" id="PS00041">
    <property type="entry name" value="HTH_ARAC_FAMILY_1"/>
    <property type="match status" value="1"/>
</dbReference>
<evidence type="ECO:0000256" key="3">
    <source>
        <dbReference type="ARBA" id="ARBA00022553"/>
    </source>
</evidence>
<dbReference type="SUPFAM" id="SSF52172">
    <property type="entry name" value="CheY-like"/>
    <property type="match status" value="1"/>
</dbReference>
<dbReference type="PROSITE" id="PS50109">
    <property type="entry name" value="HIS_KIN"/>
    <property type="match status" value="1"/>
</dbReference>
<dbReference type="SMART" id="SM00342">
    <property type="entry name" value="HTH_ARAC"/>
    <property type="match status" value="1"/>
</dbReference>
<dbReference type="InterPro" id="IPR011123">
    <property type="entry name" value="Y_Y_Y"/>
</dbReference>
<dbReference type="SMART" id="SM00448">
    <property type="entry name" value="REC"/>
    <property type="match status" value="1"/>
</dbReference>
<evidence type="ECO:0000256" key="5">
    <source>
        <dbReference type="ARBA" id="ARBA00023125"/>
    </source>
</evidence>
<evidence type="ECO:0000256" key="7">
    <source>
        <dbReference type="PROSITE-ProRule" id="PRU00169"/>
    </source>
</evidence>
<dbReference type="SMART" id="SM00387">
    <property type="entry name" value="HATPase_c"/>
    <property type="match status" value="1"/>
</dbReference>
<dbReference type="InterPro" id="IPR009057">
    <property type="entry name" value="Homeodomain-like_sf"/>
</dbReference>
<dbReference type="Pfam" id="PF02518">
    <property type="entry name" value="HATPase_c"/>
    <property type="match status" value="1"/>
</dbReference>
<evidence type="ECO:0000256" key="4">
    <source>
        <dbReference type="ARBA" id="ARBA00023015"/>
    </source>
</evidence>
<dbReference type="FunFam" id="2.60.40.10:FF:000791">
    <property type="entry name" value="Two-component system sensor histidine kinase/response regulator"/>
    <property type="match status" value="1"/>
</dbReference>
<dbReference type="SMART" id="SM00388">
    <property type="entry name" value="HisKA"/>
    <property type="match status" value="1"/>
</dbReference>
<dbReference type="PROSITE" id="PS01124">
    <property type="entry name" value="HTH_ARAC_FAMILY_2"/>
    <property type="match status" value="1"/>
</dbReference>
<dbReference type="GO" id="GO:0003700">
    <property type="term" value="F:DNA-binding transcription factor activity"/>
    <property type="evidence" value="ECO:0007669"/>
    <property type="project" value="InterPro"/>
</dbReference>
<keyword evidence="6" id="KW-0804">Transcription</keyword>
<dbReference type="EMBL" id="QCXX01000009">
    <property type="protein sequence ID" value="PUV21794.1"/>
    <property type="molecule type" value="Genomic_DNA"/>
</dbReference>
<feature type="domain" description="HTH araC/xylS-type" evidence="8">
    <location>
        <begin position="833"/>
        <end position="932"/>
    </location>
</feature>
<evidence type="ECO:0000259" key="8">
    <source>
        <dbReference type="PROSITE" id="PS01124"/>
    </source>
</evidence>
<dbReference type="PRINTS" id="PR00344">
    <property type="entry name" value="BCTRLSENSOR"/>
</dbReference>
<dbReference type="InterPro" id="IPR004358">
    <property type="entry name" value="Sig_transdc_His_kin-like_C"/>
</dbReference>
<dbReference type="InterPro" id="IPR018062">
    <property type="entry name" value="HTH_AraC-typ_CS"/>
</dbReference>
<evidence type="ECO:0000256" key="1">
    <source>
        <dbReference type="ARBA" id="ARBA00000085"/>
    </source>
</evidence>
<comment type="catalytic activity">
    <reaction evidence="1">
        <text>ATP + protein L-histidine = ADP + protein N-phospho-L-histidine.</text>
        <dbReference type="EC" id="2.7.13.3"/>
    </reaction>
</comment>
<name>A0A363NLZ7_9SPHI</name>
<feature type="domain" description="Response regulatory" evidence="10">
    <location>
        <begin position="686"/>
        <end position="801"/>
    </location>
</feature>
<dbReference type="SUPFAM" id="SSF63829">
    <property type="entry name" value="Calcium-dependent phosphotriesterase"/>
    <property type="match status" value="1"/>
</dbReference>
<dbReference type="Pfam" id="PF07494">
    <property type="entry name" value="Reg_prop"/>
    <property type="match status" value="1"/>
</dbReference>
<keyword evidence="5" id="KW-0238">DNA-binding</keyword>
<evidence type="ECO:0000259" key="9">
    <source>
        <dbReference type="PROSITE" id="PS50109"/>
    </source>
</evidence>
<dbReference type="Pfam" id="PF07495">
    <property type="entry name" value="Y_Y_Y"/>
    <property type="match status" value="1"/>
</dbReference>
<dbReference type="PANTHER" id="PTHR43547:SF2">
    <property type="entry name" value="HYBRID SIGNAL TRANSDUCTION HISTIDINE KINASE C"/>
    <property type="match status" value="1"/>
</dbReference>
<dbReference type="InterPro" id="IPR036097">
    <property type="entry name" value="HisK_dim/P_sf"/>
</dbReference>
<keyword evidence="4" id="KW-0805">Transcription regulation</keyword>
<dbReference type="SUPFAM" id="SSF55874">
    <property type="entry name" value="ATPase domain of HSP90 chaperone/DNA topoisomerase II/histidine kinase"/>
    <property type="match status" value="1"/>
</dbReference>
<dbReference type="InterPro" id="IPR011110">
    <property type="entry name" value="Reg_prop"/>
</dbReference>
<dbReference type="GO" id="GO:0000155">
    <property type="term" value="F:phosphorelay sensor kinase activity"/>
    <property type="evidence" value="ECO:0007669"/>
    <property type="project" value="InterPro"/>
</dbReference>
<dbReference type="Proteomes" id="UP000250831">
    <property type="component" value="Unassembled WGS sequence"/>
</dbReference>
<dbReference type="Pfam" id="PF00072">
    <property type="entry name" value="Response_reg"/>
    <property type="match status" value="1"/>
</dbReference>
<dbReference type="InterPro" id="IPR003594">
    <property type="entry name" value="HATPase_dom"/>
</dbReference>
<evidence type="ECO:0000259" key="10">
    <source>
        <dbReference type="PROSITE" id="PS50110"/>
    </source>
</evidence>
<dbReference type="SUPFAM" id="SSF47384">
    <property type="entry name" value="Homodimeric domain of signal transducing histidine kinase"/>
    <property type="match status" value="1"/>
</dbReference>
<dbReference type="InterPro" id="IPR001789">
    <property type="entry name" value="Sig_transdc_resp-reg_receiver"/>
</dbReference>
<keyword evidence="12" id="KW-1185">Reference proteome</keyword>
<evidence type="ECO:0000313" key="11">
    <source>
        <dbReference type="EMBL" id="PUV21794.1"/>
    </source>
</evidence>
<dbReference type="InterPro" id="IPR005467">
    <property type="entry name" value="His_kinase_dom"/>
</dbReference>
<dbReference type="InterPro" id="IPR011006">
    <property type="entry name" value="CheY-like_superfamily"/>
</dbReference>
<comment type="caution">
    <text evidence="11">The sequence shown here is derived from an EMBL/GenBank/DDBJ whole genome shotgun (WGS) entry which is preliminary data.</text>
</comment>
<dbReference type="SUPFAM" id="SSF46689">
    <property type="entry name" value="Homeodomain-like"/>
    <property type="match status" value="1"/>
</dbReference>
<evidence type="ECO:0000256" key="6">
    <source>
        <dbReference type="ARBA" id="ARBA00023163"/>
    </source>
</evidence>
<dbReference type="InterPro" id="IPR015943">
    <property type="entry name" value="WD40/YVTN_repeat-like_dom_sf"/>
</dbReference>
<dbReference type="EC" id="2.7.13.3" evidence="2"/>
<reference evidence="11 12" key="1">
    <citation type="submission" date="2018-04" db="EMBL/GenBank/DDBJ databases">
        <title>Sphingobacterium sp. M46 Genome.</title>
        <authorList>
            <person name="Cheng J."/>
            <person name="Li Y."/>
        </authorList>
    </citation>
    <scope>NUCLEOTIDE SEQUENCE [LARGE SCALE GENOMIC DNA]</scope>
    <source>
        <strain evidence="11 12">M46</strain>
    </source>
</reference>
<feature type="modified residue" description="4-aspartylphosphate" evidence="7">
    <location>
        <position position="734"/>
    </location>
</feature>
<dbReference type="Gene3D" id="2.130.10.10">
    <property type="entry name" value="YVTN repeat-like/Quinoprotein amine dehydrogenase"/>
    <property type="match status" value="1"/>
</dbReference>
<dbReference type="Gene3D" id="3.40.50.2300">
    <property type="match status" value="1"/>
</dbReference>
<organism evidence="11 12">
    <name type="scientific">Sphingobacterium athyrii</name>
    <dbReference type="NCBI Taxonomy" id="2152717"/>
    <lineage>
        <taxon>Bacteria</taxon>
        <taxon>Pseudomonadati</taxon>
        <taxon>Bacteroidota</taxon>
        <taxon>Sphingobacteriia</taxon>
        <taxon>Sphingobacteriales</taxon>
        <taxon>Sphingobacteriaceae</taxon>
        <taxon>Sphingobacterium</taxon>
    </lineage>
</organism>
<dbReference type="Gene3D" id="3.30.565.10">
    <property type="entry name" value="Histidine kinase-like ATPase, C-terminal domain"/>
    <property type="match status" value="1"/>
</dbReference>
<dbReference type="InterPro" id="IPR036890">
    <property type="entry name" value="HATPase_C_sf"/>
</dbReference>
<dbReference type="InterPro" id="IPR013783">
    <property type="entry name" value="Ig-like_fold"/>
</dbReference>
<accession>A0A363NLZ7</accession>
<dbReference type="InterPro" id="IPR018060">
    <property type="entry name" value="HTH_AraC"/>
</dbReference>
<dbReference type="PROSITE" id="PS50110">
    <property type="entry name" value="RESPONSE_REGULATORY"/>
    <property type="match status" value="1"/>
</dbReference>
<dbReference type="Pfam" id="PF12833">
    <property type="entry name" value="HTH_18"/>
    <property type="match status" value="1"/>
</dbReference>